<gene>
    <name evidence="1" type="ORF">RND81_08G045600</name>
</gene>
<dbReference type="EMBL" id="JBDFQZ010000008">
    <property type="protein sequence ID" value="KAK9697565.1"/>
    <property type="molecule type" value="Genomic_DNA"/>
</dbReference>
<accession>A0AAW1J512</accession>
<proteinExistence type="predicted"/>
<comment type="caution">
    <text evidence="1">The sequence shown here is derived from an EMBL/GenBank/DDBJ whole genome shotgun (WGS) entry which is preliminary data.</text>
</comment>
<sequence>MNVINYRKYLVLVLRMFSTPYNTPTPHPDILSNTTHYFPFPSFLAVKPELTPPPFVFFFLSPKLDLNHHHLHRSSTTAATSFPTISEDDDATAGDFASLIFLSI</sequence>
<protein>
    <submittedName>
        <fullName evidence="1">Uncharacterized protein</fullName>
    </submittedName>
</protein>
<evidence type="ECO:0000313" key="2">
    <source>
        <dbReference type="Proteomes" id="UP001443914"/>
    </source>
</evidence>
<reference evidence="1" key="1">
    <citation type="submission" date="2024-03" db="EMBL/GenBank/DDBJ databases">
        <title>WGS assembly of Saponaria officinalis var. Norfolk2.</title>
        <authorList>
            <person name="Jenkins J."/>
            <person name="Shu S."/>
            <person name="Grimwood J."/>
            <person name="Barry K."/>
            <person name="Goodstein D."/>
            <person name="Schmutz J."/>
            <person name="Leebens-Mack J."/>
            <person name="Osbourn A."/>
        </authorList>
    </citation>
    <scope>NUCLEOTIDE SEQUENCE [LARGE SCALE GENOMIC DNA]</scope>
    <source>
        <strain evidence="1">JIC</strain>
    </source>
</reference>
<dbReference type="AlphaFoldDB" id="A0AAW1J512"/>
<evidence type="ECO:0000313" key="1">
    <source>
        <dbReference type="EMBL" id="KAK9697565.1"/>
    </source>
</evidence>
<organism evidence="1 2">
    <name type="scientific">Saponaria officinalis</name>
    <name type="common">Common soapwort</name>
    <name type="synonym">Lychnis saponaria</name>
    <dbReference type="NCBI Taxonomy" id="3572"/>
    <lineage>
        <taxon>Eukaryota</taxon>
        <taxon>Viridiplantae</taxon>
        <taxon>Streptophyta</taxon>
        <taxon>Embryophyta</taxon>
        <taxon>Tracheophyta</taxon>
        <taxon>Spermatophyta</taxon>
        <taxon>Magnoliopsida</taxon>
        <taxon>eudicotyledons</taxon>
        <taxon>Gunneridae</taxon>
        <taxon>Pentapetalae</taxon>
        <taxon>Caryophyllales</taxon>
        <taxon>Caryophyllaceae</taxon>
        <taxon>Caryophylleae</taxon>
        <taxon>Saponaria</taxon>
    </lineage>
</organism>
<keyword evidence="2" id="KW-1185">Reference proteome</keyword>
<dbReference type="Proteomes" id="UP001443914">
    <property type="component" value="Unassembled WGS sequence"/>
</dbReference>
<name>A0AAW1J512_SAPOF</name>